<dbReference type="SUPFAM" id="SSF90229">
    <property type="entry name" value="CCCH zinc finger"/>
    <property type="match status" value="1"/>
</dbReference>
<keyword evidence="2 4" id="KW-0863">Zinc-finger</keyword>
<evidence type="ECO:0000313" key="7">
    <source>
        <dbReference type="Proteomes" id="UP000800038"/>
    </source>
</evidence>
<evidence type="ECO:0000256" key="1">
    <source>
        <dbReference type="ARBA" id="ARBA00022723"/>
    </source>
</evidence>
<name>A0A6A5SFL2_9PLEO</name>
<reference evidence="6" key="1">
    <citation type="journal article" date="2020" name="Stud. Mycol.">
        <title>101 Dothideomycetes genomes: a test case for predicting lifestyles and emergence of pathogens.</title>
        <authorList>
            <person name="Haridas S."/>
            <person name="Albert R."/>
            <person name="Binder M."/>
            <person name="Bloem J."/>
            <person name="Labutti K."/>
            <person name="Salamov A."/>
            <person name="Andreopoulos B."/>
            <person name="Baker S."/>
            <person name="Barry K."/>
            <person name="Bills G."/>
            <person name="Bluhm B."/>
            <person name="Cannon C."/>
            <person name="Castanera R."/>
            <person name="Culley D."/>
            <person name="Daum C."/>
            <person name="Ezra D."/>
            <person name="Gonzalez J."/>
            <person name="Henrissat B."/>
            <person name="Kuo A."/>
            <person name="Liang C."/>
            <person name="Lipzen A."/>
            <person name="Lutzoni F."/>
            <person name="Magnuson J."/>
            <person name="Mondo S."/>
            <person name="Nolan M."/>
            <person name="Ohm R."/>
            <person name="Pangilinan J."/>
            <person name="Park H.-J."/>
            <person name="Ramirez L."/>
            <person name="Alfaro M."/>
            <person name="Sun H."/>
            <person name="Tritt A."/>
            <person name="Yoshinaga Y."/>
            <person name="Zwiers L.-H."/>
            <person name="Turgeon B."/>
            <person name="Goodwin S."/>
            <person name="Spatafora J."/>
            <person name="Crous P."/>
            <person name="Grigoriev I."/>
        </authorList>
    </citation>
    <scope>NUCLEOTIDE SEQUENCE</scope>
    <source>
        <strain evidence="6">CBS 161.51</strain>
    </source>
</reference>
<dbReference type="Pfam" id="PF25540">
    <property type="entry name" value="DUF7923"/>
    <property type="match status" value="1"/>
</dbReference>
<dbReference type="Pfam" id="PF25543">
    <property type="entry name" value="zf-CCCH_tandem"/>
    <property type="match status" value="1"/>
</dbReference>
<dbReference type="PANTHER" id="PTHR37543:SF1">
    <property type="entry name" value="CCCH ZINC FINGER DNA BINDING PROTEIN (AFU_ORTHOLOGUE AFUA_5G12760)"/>
    <property type="match status" value="1"/>
</dbReference>
<feature type="zinc finger region" description="C3H1-type" evidence="4">
    <location>
        <begin position="396"/>
        <end position="424"/>
    </location>
</feature>
<dbReference type="InterPro" id="IPR057654">
    <property type="entry name" value="Znf-CCCH_tandem"/>
</dbReference>
<evidence type="ECO:0000256" key="4">
    <source>
        <dbReference type="PROSITE-ProRule" id="PRU00723"/>
    </source>
</evidence>
<sequence length="499" mass="56122">MVDYTRMLQQMQSFRASDEAREQFVSDILAKFQMLQEEHSNLKNDYLSERDIRRNYQKTVDEKQGLVGDYERQLEASSFVLALIDGDGAIFQDALLQAAAGDGGSEAASRLYHAVREHVASLYSNSSNWSIMVQIYLSLDKLAIKLASVNLLRSPQELRAFAQRFSVNQPLFSIIDVGQGKERADHKIKEMLRTFSDNPTCRHIVFGGCHDAGYLLNFEHFKHNMSKAAHITLLETTPAYRGFTDLNNFKRARFDDVFKNEPLPDYAPHPNGFGQLSMQSPVQPIVQPLLRSMTNIKNTSPTMTPRTSVASPSASSTTVSAVAAATAESNEDTSWATVGKIGAPVNGNILIASTTATKKISKKKYAYYNKAEERLDEPLPPKDPAAAISLESRMKKLGKKMCNHWHLGGYCENGNFCSFQHEPKLTPGELNALRYKTRSLACKNRYCENIECYLGHQCALERDQNYCPYPDNCHLRTTHGMDRVKFVRYDKNGNADYAP</sequence>
<proteinExistence type="predicted"/>
<dbReference type="Proteomes" id="UP000800038">
    <property type="component" value="Unassembled WGS sequence"/>
</dbReference>
<accession>A0A6A5SFL2</accession>
<dbReference type="GO" id="GO:0008270">
    <property type="term" value="F:zinc ion binding"/>
    <property type="evidence" value="ECO:0007669"/>
    <property type="project" value="UniProtKB-KW"/>
</dbReference>
<evidence type="ECO:0000256" key="2">
    <source>
        <dbReference type="ARBA" id="ARBA00022771"/>
    </source>
</evidence>
<gene>
    <name evidence="6" type="ORF">EJ02DRAFT_409684</name>
</gene>
<dbReference type="EMBL" id="ML976094">
    <property type="protein sequence ID" value="KAF1938853.1"/>
    <property type="molecule type" value="Genomic_DNA"/>
</dbReference>
<dbReference type="OrthoDB" id="2270193at2759"/>
<evidence type="ECO:0000256" key="3">
    <source>
        <dbReference type="ARBA" id="ARBA00022833"/>
    </source>
</evidence>
<dbReference type="InterPro" id="IPR057683">
    <property type="entry name" value="DUF7923"/>
</dbReference>
<dbReference type="Pfam" id="PF25542">
    <property type="entry name" value="zf-CCCH_12"/>
    <property type="match status" value="1"/>
</dbReference>
<feature type="domain" description="C3H1-type" evidence="5">
    <location>
        <begin position="396"/>
        <end position="424"/>
    </location>
</feature>
<evidence type="ECO:0000259" key="5">
    <source>
        <dbReference type="PROSITE" id="PS50103"/>
    </source>
</evidence>
<dbReference type="AlphaFoldDB" id="A0A6A5SFL2"/>
<evidence type="ECO:0000313" key="6">
    <source>
        <dbReference type="EMBL" id="KAF1938853.1"/>
    </source>
</evidence>
<dbReference type="PANTHER" id="PTHR37543">
    <property type="entry name" value="CCCH ZINC FINGER DNA BINDING PROTEIN (AFU_ORTHOLOGUE AFUA_5G12760)"/>
    <property type="match status" value="1"/>
</dbReference>
<dbReference type="InterPro" id="IPR036855">
    <property type="entry name" value="Znf_CCCH_sf"/>
</dbReference>
<protein>
    <recommendedName>
        <fullName evidence="5">C3H1-type domain-containing protein</fullName>
    </recommendedName>
</protein>
<dbReference type="PROSITE" id="PS50103">
    <property type="entry name" value="ZF_C3H1"/>
    <property type="match status" value="1"/>
</dbReference>
<dbReference type="InterPro" id="IPR000571">
    <property type="entry name" value="Znf_CCCH"/>
</dbReference>
<keyword evidence="1 4" id="KW-0479">Metal-binding</keyword>
<keyword evidence="7" id="KW-1185">Reference proteome</keyword>
<organism evidence="6 7">
    <name type="scientific">Clathrospora elynae</name>
    <dbReference type="NCBI Taxonomy" id="706981"/>
    <lineage>
        <taxon>Eukaryota</taxon>
        <taxon>Fungi</taxon>
        <taxon>Dikarya</taxon>
        <taxon>Ascomycota</taxon>
        <taxon>Pezizomycotina</taxon>
        <taxon>Dothideomycetes</taxon>
        <taxon>Pleosporomycetidae</taxon>
        <taxon>Pleosporales</taxon>
        <taxon>Diademaceae</taxon>
        <taxon>Clathrospora</taxon>
    </lineage>
</organism>
<keyword evidence="3 4" id="KW-0862">Zinc</keyword>